<dbReference type="PANTHER" id="PTHR15598">
    <property type="entry name" value="ENHANCER OF MRNA-DECAPPING PROTEIN 4"/>
    <property type="match status" value="1"/>
</dbReference>
<name>A0ABD2QJA7_9PLAT</name>
<evidence type="ECO:0000313" key="7">
    <source>
        <dbReference type="EMBL" id="KAL3318486.1"/>
    </source>
</evidence>
<keyword evidence="2" id="KW-0963">Cytoplasm</keyword>
<comment type="subcellular location">
    <subcellularLocation>
        <location evidence="1">Cytoplasm</location>
    </subcellularLocation>
</comment>
<dbReference type="PANTHER" id="PTHR15598:SF5">
    <property type="entry name" value="ENHANCER OF MRNA-DECAPPING PROTEIN 4"/>
    <property type="match status" value="1"/>
</dbReference>
<dbReference type="Gene3D" id="1.10.220.100">
    <property type="entry name" value="conserved c-terminal region of ge- 1"/>
    <property type="match status" value="1"/>
</dbReference>
<keyword evidence="3" id="KW-0853">WD repeat</keyword>
<protein>
    <submittedName>
        <fullName evidence="7">Enhancer of mRNA decapping 4</fullName>
    </submittedName>
</protein>
<accession>A0ABD2QJA7</accession>
<dbReference type="AlphaFoldDB" id="A0ABD2QJA7"/>
<dbReference type="Proteomes" id="UP001626550">
    <property type="component" value="Unassembled WGS sequence"/>
</dbReference>
<evidence type="ECO:0000256" key="4">
    <source>
        <dbReference type="ARBA" id="ARBA00022737"/>
    </source>
</evidence>
<proteinExistence type="predicted"/>
<dbReference type="GO" id="GO:0005737">
    <property type="term" value="C:cytoplasm"/>
    <property type="evidence" value="ECO:0007669"/>
    <property type="project" value="UniProtKB-SubCell"/>
</dbReference>
<dbReference type="InterPro" id="IPR045152">
    <property type="entry name" value="EDC4-like"/>
</dbReference>
<feature type="region of interest" description="Disordered" evidence="5">
    <location>
        <begin position="227"/>
        <end position="254"/>
    </location>
</feature>
<organism evidence="7 8">
    <name type="scientific">Cichlidogyrus casuarinus</name>
    <dbReference type="NCBI Taxonomy" id="1844966"/>
    <lineage>
        <taxon>Eukaryota</taxon>
        <taxon>Metazoa</taxon>
        <taxon>Spiralia</taxon>
        <taxon>Lophotrochozoa</taxon>
        <taxon>Platyhelminthes</taxon>
        <taxon>Monogenea</taxon>
        <taxon>Monopisthocotylea</taxon>
        <taxon>Dactylogyridea</taxon>
        <taxon>Ancyrocephalidae</taxon>
        <taxon>Cichlidogyrus</taxon>
    </lineage>
</organism>
<sequence length="406" mass="45066">MAHFLLRKSPQLGSFSQEKIVPNWLMAHFLLSHFLLSQNELKKAETLDITDLYVFFLVSQNIVSQLTPCIAKVSLEGANIPSKIGDIVNKAIRDKLVIDAKSLPMTLVPQLQTSLAHSHKDIVTKQLLPSLKEGLNKLFVDLNAVFATGTNQYLQNTDAKMKQMEDRLYSRLGDSQTSPSDPCIIAMSSGKTPGKPIVKPTHLIATQNNVKVNSFNPAPGAEKVEKAKAAQQTRAKSLMQPPAQQVSNNQPGQKSDIQISRLMAEAHEFIQRGMFSEAVSVALNAMDKPFLLDILNDIDKGQLFKRKVEQGIILSLINQLTINFEENLDQMDLKITYLQEAIMHMDTNNPTTSLYYGPLMKVLVESIAVVIQKNVTYPKTSPQRLSDSTLAKLSTLSRIAQSTSIK</sequence>
<gene>
    <name evidence="7" type="primary">EDC4</name>
    <name evidence="7" type="ORF">Ciccas_002862</name>
</gene>
<reference evidence="7 8" key="1">
    <citation type="submission" date="2024-11" db="EMBL/GenBank/DDBJ databases">
        <title>Adaptive evolution of stress response genes in parasites aligns with host niche diversity.</title>
        <authorList>
            <person name="Hahn C."/>
            <person name="Resl P."/>
        </authorList>
    </citation>
    <scope>NUCLEOTIDE SEQUENCE [LARGE SCALE GENOMIC DNA]</scope>
    <source>
        <strain evidence="7">EGGRZ-B1_66</strain>
        <tissue evidence="7">Body</tissue>
    </source>
</reference>
<comment type="caution">
    <text evidence="7">The sequence shown here is derived from an EMBL/GenBank/DDBJ whole genome shotgun (WGS) entry which is preliminary data.</text>
</comment>
<evidence type="ECO:0000256" key="1">
    <source>
        <dbReference type="ARBA" id="ARBA00004496"/>
    </source>
</evidence>
<evidence type="ECO:0000256" key="3">
    <source>
        <dbReference type="ARBA" id="ARBA00022574"/>
    </source>
</evidence>
<evidence type="ECO:0000256" key="2">
    <source>
        <dbReference type="ARBA" id="ARBA00022490"/>
    </source>
</evidence>
<evidence type="ECO:0000259" key="6">
    <source>
        <dbReference type="Pfam" id="PF21289"/>
    </source>
</evidence>
<dbReference type="InterPro" id="IPR044938">
    <property type="entry name" value="EDC4_C_sf"/>
</dbReference>
<evidence type="ECO:0000256" key="5">
    <source>
        <dbReference type="SAM" id="MobiDB-lite"/>
    </source>
</evidence>
<feature type="domain" description="Enhancer of mRNA-decapping protein 4 C-terminal" evidence="6">
    <location>
        <begin position="268"/>
        <end position="381"/>
    </location>
</feature>
<keyword evidence="8" id="KW-1185">Reference proteome</keyword>
<feature type="compositionally biased region" description="Polar residues" evidence="5">
    <location>
        <begin position="242"/>
        <end position="254"/>
    </location>
</feature>
<dbReference type="InterPro" id="IPR049404">
    <property type="entry name" value="EDC4_C"/>
</dbReference>
<dbReference type="Pfam" id="PF21289">
    <property type="entry name" value="EDC4_C"/>
    <property type="match status" value="1"/>
</dbReference>
<evidence type="ECO:0000313" key="8">
    <source>
        <dbReference type="Proteomes" id="UP001626550"/>
    </source>
</evidence>
<dbReference type="EMBL" id="JBJKFK010000239">
    <property type="protein sequence ID" value="KAL3318486.1"/>
    <property type="molecule type" value="Genomic_DNA"/>
</dbReference>
<keyword evidence="4" id="KW-0677">Repeat</keyword>